<dbReference type="RefSeq" id="WP_074966798.1">
    <property type="nucleotide sequence ID" value="NZ_CBCRYP010000003.1"/>
</dbReference>
<evidence type="ECO:0000256" key="1">
    <source>
        <dbReference type="SAM" id="MobiDB-lite"/>
    </source>
</evidence>
<proteinExistence type="predicted"/>
<sequence length="214" mass="22161">MTAPVSRRKRSRHVALVLAGTATLALAACKDDRVDAQSFPDLESCIAAAKDNSLWFTEQDCRTNFAAAQQEFLETAPRYESKELCEQQHGAGNCGSDPAAQQPAAGEAQAQNSGGGFSFMPLLVGYMMGSMLSRGGGLFSQPMVPTADGRYSTPKGDQAFATNKGAGKVPSSTFQRAPSTLGKPPMSAAQVGQRGGFGASATTRSSGGSRSLGG</sequence>
<dbReference type="OrthoDB" id="8160435at2"/>
<keyword evidence="4" id="KW-1185">Reference proteome</keyword>
<evidence type="ECO:0000313" key="4">
    <source>
        <dbReference type="Proteomes" id="UP000183635"/>
    </source>
</evidence>
<feature type="compositionally biased region" description="Low complexity" evidence="1">
    <location>
        <begin position="99"/>
        <end position="111"/>
    </location>
</feature>
<gene>
    <name evidence="3" type="ORF">SAMN04488021_10889</name>
</gene>
<dbReference type="Pfam" id="PF06693">
    <property type="entry name" value="DUF1190"/>
    <property type="match status" value="1"/>
</dbReference>
<keyword evidence="2" id="KW-0732">Signal</keyword>
<dbReference type="AlphaFoldDB" id="A0A1I2ZEZ4"/>
<accession>A0A1I2ZEZ4</accession>
<feature type="chain" id="PRO_5010278630" evidence="2">
    <location>
        <begin position="28"/>
        <end position="214"/>
    </location>
</feature>
<feature type="compositionally biased region" description="Low complexity" evidence="1">
    <location>
        <begin position="199"/>
        <end position="214"/>
    </location>
</feature>
<name>A0A1I2ZEZ4_9RHOB</name>
<feature type="signal peptide" evidence="2">
    <location>
        <begin position="1"/>
        <end position="27"/>
    </location>
</feature>
<dbReference type="PROSITE" id="PS51257">
    <property type="entry name" value="PROKAR_LIPOPROTEIN"/>
    <property type="match status" value="1"/>
</dbReference>
<reference evidence="3 4" key="1">
    <citation type="submission" date="2016-10" db="EMBL/GenBank/DDBJ databases">
        <authorList>
            <person name="de Groot N.N."/>
        </authorList>
    </citation>
    <scope>NUCLEOTIDE SEQUENCE [LARGE SCALE GENOMIC DNA]</scope>
    <source>
        <strain evidence="3 4">DSM 8537</strain>
    </source>
</reference>
<feature type="region of interest" description="Disordered" evidence="1">
    <location>
        <begin position="149"/>
        <end position="214"/>
    </location>
</feature>
<dbReference type="Proteomes" id="UP000183635">
    <property type="component" value="Unassembled WGS sequence"/>
</dbReference>
<evidence type="ECO:0000256" key="2">
    <source>
        <dbReference type="SAM" id="SignalP"/>
    </source>
</evidence>
<organism evidence="3 4">
    <name type="scientific">Paracoccus aminovorans</name>
    <dbReference type="NCBI Taxonomy" id="34004"/>
    <lineage>
        <taxon>Bacteria</taxon>
        <taxon>Pseudomonadati</taxon>
        <taxon>Pseudomonadota</taxon>
        <taxon>Alphaproteobacteria</taxon>
        <taxon>Rhodobacterales</taxon>
        <taxon>Paracoccaceae</taxon>
        <taxon>Paracoccus</taxon>
    </lineage>
</organism>
<feature type="region of interest" description="Disordered" evidence="1">
    <location>
        <begin position="88"/>
        <end position="112"/>
    </location>
</feature>
<evidence type="ECO:0000313" key="3">
    <source>
        <dbReference type="EMBL" id="SFH36452.1"/>
    </source>
</evidence>
<dbReference type="STRING" id="34004.SAMN04488021_10889"/>
<dbReference type="EMBL" id="FOPU01000008">
    <property type="protein sequence ID" value="SFH36452.1"/>
    <property type="molecule type" value="Genomic_DNA"/>
</dbReference>
<dbReference type="InterPro" id="IPR009576">
    <property type="entry name" value="Biofilm_formation_YgiB"/>
</dbReference>
<protein>
    <submittedName>
        <fullName evidence="3">Uncharacterized conserved protein YgiB, involved in bioifilm formation, UPF0441/DUF1190 family</fullName>
    </submittedName>
</protein>